<dbReference type="GO" id="GO:0004386">
    <property type="term" value="F:helicase activity"/>
    <property type="evidence" value="ECO:0007669"/>
    <property type="project" value="UniProtKB-KW"/>
</dbReference>
<feature type="domain" description="AAA+ ATPase" evidence="1">
    <location>
        <begin position="26"/>
        <end position="193"/>
    </location>
</feature>
<dbReference type="RefSeq" id="WP_390229693.1">
    <property type="nucleotide sequence ID" value="NZ_JBHSCN010000006.1"/>
</dbReference>
<accession>A0ABV8Q7H2</accession>
<dbReference type="InterPro" id="IPR008571">
    <property type="entry name" value="HerA-like"/>
</dbReference>
<dbReference type="EMBL" id="JBHSCN010000006">
    <property type="protein sequence ID" value="MFC4244331.1"/>
    <property type="molecule type" value="Genomic_DNA"/>
</dbReference>
<sequence length="219" mass="23734">MTTPSAREQSRLLNIGDGLTMPLEAVTQTFAIVGKRGRGKTATAKVLAEEMIGAGQQVVVMDTVGAWWGLHSSLDGNAPGLPVVVFGGIHGDVPLEETAGAVIARALMSHRVPAVIDLSGFRKAAQRRFATAFIEELYHSNREPMHVIFDEADEFAPQSPMQEGRHLLGAMEDFARRGRLRGLTCTLVSQRPAVIHKDVLTQGMRGSCARPSPPRRSCR</sequence>
<evidence type="ECO:0000259" key="1">
    <source>
        <dbReference type="SMART" id="SM00382"/>
    </source>
</evidence>
<reference evidence="3" key="1">
    <citation type="journal article" date="2019" name="Int. J. Syst. Evol. Microbiol.">
        <title>The Global Catalogue of Microorganisms (GCM) 10K type strain sequencing project: providing services to taxonomists for standard genome sequencing and annotation.</title>
        <authorList>
            <consortium name="The Broad Institute Genomics Platform"/>
            <consortium name="The Broad Institute Genome Sequencing Center for Infectious Disease"/>
            <person name="Wu L."/>
            <person name="Ma J."/>
        </authorList>
    </citation>
    <scope>NUCLEOTIDE SEQUENCE [LARGE SCALE GENOMIC DNA]</scope>
    <source>
        <strain evidence="3">CGMCC 1.10363</strain>
    </source>
</reference>
<dbReference type="InterPro" id="IPR003593">
    <property type="entry name" value="AAA+_ATPase"/>
</dbReference>
<evidence type="ECO:0000313" key="2">
    <source>
        <dbReference type="EMBL" id="MFC4244331.1"/>
    </source>
</evidence>
<keyword evidence="2" id="KW-0347">Helicase</keyword>
<dbReference type="InterPro" id="IPR002789">
    <property type="entry name" value="HerA_central"/>
</dbReference>
<keyword evidence="2" id="KW-0547">Nucleotide-binding</keyword>
<dbReference type="PANTHER" id="PTHR42957">
    <property type="entry name" value="HELICASE MJ1565-RELATED"/>
    <property type="match status" value="1"/>
</dbReference>
<proteinExistence type="predicted"/>
<dbReference type="SUPFAM" id="SSF52540">
    <property type="entry name" value="P-loop containing nucleoside triphosphate hydrolases"/>
    <property type="match status" value="1"/>
</dbReference>
<dbReference type="InterPro" id="IPR027417">
    <property type="entry name" value="P-loop_NTPase"/>
</dbReference>
<gene>
    <name evidence="2" type="ORF">ACFOYW_13205</name>
</gene>
<evidence type="ECO:0000313" key="3">
    <source>
        <dbReference type="Proteomes" id="UP001595900"/>
    </source>
</evidence>
<organism evidence="2 3">
    <name type="scientific">Gryllotalpicola reticulitermitis</name>
    <dbReference type="NCBI Taxonomy" id="1184153"/>
    <lineage>
        <taxon>Bacteria</taxon>
        <taxon>Bacillati</taxon>
        <taxon>Actinomycetota</taxon>
        <taxon>Actinomycetes</taxon>
        <taxon>Micrococcales</taxon>
        <taxon>Microbacteriaceae</taxon>
        <taxon>Gryllotalpicola</taxon>
    </lineage>
</organism>
<comment type="caution">
    <text evidence="2">The sequence shown here is derived from an EMBL/GenBank/DDBJ whole genome shotgun (WGS) entry which is preliminary data.</text>
</comment>
<keyword evidence="2" id="KW-0067">ATP-binding</keyword>
<dbReference type="PANTHER" id="PTHR42957:SF1">
    <property type="entry name" value="HELICASE MJ1565-RELATED"/>
    <property type="match status" value="1"/>
</dbReference>
<keyword evidence="3" id="KW-1185">Reference proteome</keyword>
<name>A0ABV8Q7H2_9MICO</name>
<dbReference type="Pfam" id="PF01935">
    <property type="entry name" value="DUF87"/>
    <property type="match status" value="1"/>
</dbReference>
<protein>
    <submittedName>
        <fullName evidence="2">Helicase HerA domain-containing protein</fullName>
    </submittedName>
</protein>
<keyword evidence="2" id="KW-0378">Hydrolase</keyword>
<dbReference type="Proteomes" id="UP001595900">
    <property type="component" value="Unassembled WGS sequence"/>
</dbReference>
<dbReference type="Gene3D" id="3.40.50.300">
    <property type="entry name" value="P-loop containing nucleotide triphosphate hydrolases"/>
    <property type="match status" value="1"/>
</dbReference>
<dbReference type="SMART" id="SM00382">
    <property type="entry name" value="AAA"/>
    <property type="match status" value="1"/>
</dbReference>